<feature type="domain" description="N-acetyltransferase" evidence="1">
    <location>
        <begin position="14"/>
        <end position="140"/>
    </location>
</feature>
<evidence type="ECO:0000313" key="3">
    <source>
        <dbReference type="Proteomes" id="UP000445000"/>
    </source>
</evidence>
<dbReference type="SUPFAM" id="SSF55729">
    <property type="entry name" value="Acyl-CoA N-acyltransferases (Nat)"/>
    <property type="match status" value="1"/>
</dbReference>
<comment type="caution">
    <text evidence="2">The sequence shown here is derived from an EMBL/GenBank/DDBJ whole genome shotgun (WGS) entry which is preliminary data.</text>
</comment>
<dbReference type="InterPro" id="IPR016181">
    <property type="entry name" value="Acyl_CoA_acyltransferase"/>
</dbReference>
<dbReference type="AlphaFoldDB" id="A0A829YKX3"/>
<dbReference type="Pfam" id="PF00583">
    <property type="entry name" value="Acetyltransf_1"/>
    <property type="match status" value="1"/>
</dbReference>
<dbReference type="RefSeq" id="WP_161815468.1">
    <property type="nucleotide sequence ID" value="NZ_BLJN01000007.1"/>
</dbReference>
<keyword evidence="2" id="KW-0808">Transferase</keyword>
<accession>A0A829YKX3</accession>
<keyword evidence="3" id="KW-1185">Reference proteome</keyword>
<dbReference type="PROSITE" id="PS51186">
    <property type="entry name" value="GNAT"/>
    <property type="match status" value="1"/>
</dbReference>
<evidence type="ECO:0000259" key="1">
    <source>
        <dbReference type="PROSITE" id="PS51186"/>
    </source>
</evidence>
<dbReference type="GO" id="GO:0016747">
    <property type="term" value="F:acyltransferase activity, transferring groups other than amino-acyl groups"/>
    <property type="evidence" value="ECO:0007669"/>
    <property type="project" value="InterPro"/>
</dbReference>
<dbReference type="CDD" id="cd04301">
    <property type="entry name" value="NAT_SF"/>
    <property type="match status" value="1"/>
</dbReference>
<dbReference type="InterPro" id="IPR000182">
    <property type="entry name" value="GNAT_dom"/>
</dbReference>
<organism evidence="2 3">
    <name type="scientific">Steroidobacter agaridevorans</name>
    <dbReference type="NCBI Taxonomy" id="2695856"/>
    <lineage>
        <taxon>Bacteria</taxon>
        <taxon>Pseudomonadati</taxon>
        <taxon>Pseudomonadota</taxon>
        <taxon>Gammaproteobacteria</taxon>
        <taxon>Steroidobacterales</taxon>
        <taxon>Steroidobacteraceae</taxon>
        <taxon>Steroidobacter</taxon>
    </lineage>
</organism>
<dbReference type="Gene3D" id="3.40.630.30">
    <property type="match status" value="1"/>
</dbReference>
<reference evidence="3" key="1">
    <citation type="submission" date="2020-01" db="EMBL/GenBank/DDBJ databases">
        <title>'Steroidobacter agaridevorans' sp. nov., agar-degrading bacteria isolated from rhizosphere soils.</title>
        <authorList>
            <person name="Ikenaga M."/>
            <person name="Kataoka M."/>
            <person name="Murouchi A."/>
            <person name="Katsuragi S."/>
            <person name="Sakai M."/>
        </authorList>
    </citation>
    <scope>NUCLEOTIDE SEQUENCE [LARGE SCALE GENOMIC DNA]</scope>
    <source>
        <strain evidence="3">YU21-B</strain>
    </source>
</reference>
<gene>
    <name evidence="2" type="ORF">GCM10011487_58490</name>
</gene>
<dbReference type="EMBL" id="BLJN01000007">
    <property type="protein sequence ID" value="GFE83849.1"/>
    <property type="molecule type" value="Genomic_DNA"/>
</dbReference>
<sequence>MTAGDEPVIFEWRGTFTNAEVNALHAEAFETRVFDETEWNWCELTEKHSLGWITARRGRELIGFANVLWDGLVHAWIQDVMVAASSRRQRIGVRLVHAARDEAARAGCDFLHVDFEQGLAQFYIDECGFKPVQGGLMRLR</sequence>
<dbReference type="Proteomes" id="UP000445000">
    <property type="component" value="Unassembled WGS sequence"/>
</dbReference>
<protein>
    <submittedName>
        <fullName evidence="2">N-acetyltransferase</fullName>
    </submittedName>
</protein>
<name>A0A829YKX3_9GAMM</name>
<evidence type="ECO:0000313" key="2">
    <source>
        <dbReference type="EMBL" id="GFE83849.1"/>
    </source>
</evidence>
<proteinExistence type="predicted"/>